<name>A0A2P2JGG7_RHIMU</name>
<keyword evidence="1" id="KW-1133">Transmembrane helix</keyword>
<organism evidence="2">
    <name type="scientific">Rhizophora mucronata</name>
    <name type="common">Asiatic mangrove</name>
    <dbReference type="NCBI Taxonomy" id="61149"/>
    <lineage>
        <taxon>Eukaryota</taxon>
        <taxon>Viridiplantae</taxon>
        <taxon>Streptophyta</taxon>
        <taxon>Embryophyta</taxon>
        <taxon>Tracheophyta</taxon>
        <taxon>Spermatophyta</taxon>
        <taxon>Magnoliopsida</taxon>
        <taxon>eudicotyledons</taxon>
        <taxon>Gunneridae</taxon>
        <taxon>Pentapetalae</taxon>
        <taxon>rosids</taxon>
        <taxon>fabids</taxon>
        <taxon>Malpighiales</taxon>
        <taxon>Rhizophoraceae</taxon>
        <taxon>Rhizophora</taxon>
    </lineage>
</organism>
<proteinExistence type="predicted"/>
<evidence type="ECO:0000313" key="2">
    <source>
        <dbReference type="EMBL" id="MBW92535.1"/>
    </source>
</evidence>
<accession>A0A2P2JGG7</accession>
<sequence length="68" mass="8070">MGGKNFMVSNFLLGIYSYDFGHWKFLYDQYIYEFPGILSIQILLLWWITSVQCFCFVQLPCFLVLNAL</sequence>
<evidence type="ECO:0000256" key="1">
    <source>
        <dbReference type="SAM" id="Phobius"/>
    </source>
</evidence>
<reference evidence="2" key="1">
    <citation type="submission" date="2018-02" db="EMBL/GenBank/DDBJ databases">
        <title>Rhizophora mucronata_Transcriptome.</title>
        <authorList>
            <person name="Meera S.P."/>
            <person name="Sreeshan A."/>
            <person name="Augustine A."/>
        </authorList>
    </citation>
    <scope>NUCLEOTIDE SEQUENCE</scope>
    <source>
        <tissue evidence="2">Leaf</tissue>
    </source>
</reference>
<keyword evidence="1" id="KW-0812">Transmembrane</keyword>
<dbReference type="EMBL" id="GGEC01012052">
    <property type="protein sequence ID" value="MBW92535.1"/>
    <property type="molecule type" value="Transcribed_RNA"/>
</dbReference>
<protein>
    <submittedName>
        <fullName evidence="2">Uncharacterized protein</fullName>
    </submittedName>
</protein>
<feature type="transmembrane region" description="Helical" evidence="1">
    <location>
        <begin position="44"/>
        <end position="65"/>
    </location>
</feature>
<dbReference type="AlphaFoldDB" id="A0A2P2JGG7"/>
<keyword evidence="1" id="KW-0472">Membrane</keyword>